<keyword evidence="5" id="KW-0998">Cell outer membrane</keyword>
<comment type="similarity">
    <text evidence="2">Belongs to the SusD family.</text>
</comment>
<evidence type="ECO:0000256" key="3">
    <source>
        <dbReference type="ARBA" id="ARBA00022729"/>
    </source>
</evidence>
<dbReference type="OrthoDB" id="621570at2"/>
<organism evidence="9 10">
    <name type="scientific">Chitinophaga pinensis (strain ATCC 43595 / DSM 2588 / LMG 13176 / NBRC 15968 / NCIMB 11800 / UQM 2034)</name>
    <dbReference type="NCBI Taxonomy" id="485918"/>
    <lineage>
        <taxon>Bacteria</taxon>
        <taxon>Pseudomonadati</taxon>
        <taxon>Bacteroidota</taxon>
        <taxon>Chitinophagia</taxon>
        <taxon>Chitinophagales</taxon>
        <taxon>Chitinophagaceae</taxon>
        <taxon>Chitinophaga</taxon>
    </lineage>
</organism>
<evidence type="ECO:0000259" key="7">
    <source>
        <dbReference type="Pfam" id="PF07980"/>
    </source>
</evidence>
<evidence type="ECO:0000256" key="2">
    <source>
        <dbReference type="ARBA" id="ARBA00006275"/>
    </source>
</evidence>
<keyword evidence="3 6" id="KW-0732">Signal</keyword>
<dbReference type="CDD" id="cd08977">
    <property type="entry name" value="SusD"/>
    <property type="match status" value="1"/>
</dbReference>
<protein>
    <submittedName>
        <fullName evidence="9">RagB/SusD domain protein</fullName>
    </submittedName>
</protein>
<dbReference type="KEGG" id="cpi:Cpin_0056"/>
<evidence type="ECO:0000313" key="10">
    <source>
        <dbReference type="Proteomes" id="UP000002215"/>
    </source>
</evidence>
<dbReference type="Proteomes" id="UP000002215">
    <property type="component" value="Chromosome"/>
</dbReference>
<evidence type="ECO:0000256" key="5">
    <source>
        <dbReference type="ARBA" id="ARBA00023237"/>
    </source>
</evidence>
<reference evidence="9 10" key="2">
    <citation type="journal article" date="2010" name="Stand. Genomic Sci.">
        <title>Complete genome sequence of Chitinophaga pinensis type strain (UQM 2034).</title>
        <authorList>
            <person name="Glavina Del Rio T."/>
            <person name="Abt B."/>
            <person name="Spring S."/>
            <person name="Lapidus A."/>
            <person name="Nolan M."/>
            <person name="Tice H."/>
            <person name="Copeland A."/>
            <person name="Cheng J.F."/>
            <person name="Chen F."/>
            <person name="Bruce D."/>
            <person name="Goodwin L."/>
            <person name="Pitluck S."/>
            <person name="Ivanova N."/>
            <person name="Mavromatis K."/>
            <person name="Mikhailova N."/>
            <person name="Pati A."/>
            <person name="Chen A."/>
            <person name="Palaniappan K."/>
            <person name="Land M."/>
            <person name="Hauser L."/>
            <person name="Chang Y.J."/>
            <person name="Jeffries C.D."/>
            <person name="Chain P."/>
            <person name="Saunders E."/>
            <person name="Detter J.C."/>
            <person name="Brettin T."/>
            <person name="Rohde M."/>
            <person name="Goker M."/>
            <person name="Bristow J."/>
            <person name="Eisen J.A."/>
            <person name="Markowitz V."/>
            <person name="Hugenholtz P."/>
            <person name="Kyrpides N.C."/>
            <person name="Klenk H.P."/>
            <person name="Lucas S."/>
        </authorList>
    </citation>
    <scope>NUCLEOTIDE SEQUENCE [LARGE SCALE GENOMIC DNA]</scope>
    <source>
        <strain evidence="10">ATCC 43595 / DSM 2588 / LMG 13176 / NBRC 15968 / NCIMB 11800 / UQM 2034</strain>
    </source>
</reference>
<dbReference type="RefSeq" id="WP_012787738.1">
    <property type="nucleotide sequence ID" value="NC_013132.1"/>
</dbReference>
<dbReference type="EMBL" id="CP001699">
    <property type="protein sequence ID" value="ACU57562.1"/>
    <property type="molecule type" value="Genomic_DNA"/>
</dbReference>
<dbReference type="Pfam" id="PF07980">
    <property type="entry name" value="SusD_RagB"/>
    <property type="match status" value="1"/>
</dbReference>
<dbReference type="GO" id="GO:0009279">
    <property type="term" value="C:cell outer membrane"/>
    <property type="evidence" value="ECO:0007669"/>
    <property type="project" value="UniProtKB-SubCell"/>
</dbReference>
<feature type="domain" description="RagB/SusD" evidence="7">
    <location>
        <begin position="318"/>
        <end position="451"/>
    </location>
</feature>
<comment type="subcellular location">
    <subcellularLocation>
        <location evidence="1">Cell outer membrane</location>
    </subcellularLocation>
</comment>
<feature type="chain" id="PRO_5037102438" evidence="6">
    <location>
        <begin position="22"/>
        <end position="453"/>
    </location>
</feature>
<dbReference type="SUPFAM" id="SSF48452">
    <property type="entry name" value="TPR-like"/>
    <property type="match status" value="1"/>
</dbReference>
<dbReference type="Gene3D" id="1.25.40.390">
    <property type="match status" value="1"/>
</dbReference>
<evidence type="ECO:0000313" key="9">
    <source>
        <dbReference type="EMBL" id="ACU57562.1"/>
    </source>
</evidence>
<evidence type="ECO:0000256" key="6">
    <source>
        <dbReference type="SAM" id="SignalP"/>
    </source>
</evidence>
<proteinExistence type="inferred from homology"/>
<dbReference type="PROSITE" id="PS51257">
    <property type="entry name" value="PROKAR_LIPOPROTEIN"/>
    <property type="match status" value="1"/>
</dbReference>
<name>A0A979GM09_CHIPD</name>
<dbReference type="AlphaFoldDB" id="A0A979GM09"/>
<dbReference type="InterPro" id="IPR011990">
    <property type="entry name" value="TPR-like_helical_dom_sf"/>
</dbReference>
<accession>A0A979GM09</accession>
<evidence type="ECO:0000259" key="8">
    <source>
        <dbReference type="Pfam" id="PF14322"/>
    </source>
</evidence>
<evidence type="ECO:0000256" key="1">
    <source>
        <dbReference type="ARBA" id="ARBA00004442"/>
    </source>
</evidence>
<evidence type="ECO:0000256" key="4">
    <source>
        <dbReference type="ARBA" id="ARBA00023136"/>
    </source>
</evidence>
<dbReference type="Pfam" id="PF14322">
    <property type="entry name" value="SusD-like_3"/>
    <property type="match status" value="1"/>
</dbReference>
<gene>
    <name evidence="9" type="ordered locus">Cpin_0056</name>
</gene>
<sequence>MRWRQWLFIGMLLLSSCRKLLDVGSPIDNVTTNSAFNSDVTAAALMTGLYYDMSNGGAFMGSKGISYCCGLSADEFLLQQEEELSLSLYRNQIQTTVVPFWRVLYQYIYRVNATIEGLQAATKLTPIIRQQLMGEAKFTRAFCYFYLVNLFGDLPLVIGTDYKVNATLYRTSASKVYDLILADLRDAQELLRTDYLQADMVSVTRERIRPNKWAAVALKARIQLYLENWQEAINAATLVIDHHDLYDTSNITQVFQPDSREAIWQLQTVDKTFTDDAVLFIQQRSVQISHALLLSFEKGDLRRRYWLSGTGADLYPYKYKKVDGTGVPRENLVILRLGEQYLIRAEARLGAGDVNGAKADLDVIRSRSGLPGITFTTSDQLLPAIQQERRIELFAEWGHRWLDLKRTHYIDVVMESAAAAKSSSWASYAQWYPIPRSEIILNPHLFQNEGYHD</sequence>
<dbReference type="InterPro" id="IPR033985">
    <property type="entry name" value="SusD-like_N"/>
</dbReference>
<keyword evidence="4" id="KW-0472">Membrane</keyword>
<reference evidence="10" key="1">
    <citation type="submission" date="2009-08" db="EMBL/GenBank/DDBJ databases">
        <title>The complete genome of Chitinophaga pinensis DSM 2588.</title>
        <authorList>
            <consortium name="US DOE Joint Genome Institute (JGI-PGF)"/>
            <person name="Lucas S."/>
            <person name="Copeland A."/>
            <person name="Lapidus A."/>
            <person name="Glavina del Rio T."/>
            <person name="Dalin E."/>
            <person name="Tice H."/>
            <person name="Bruce D."/>
            <person name="Goodwin L."/>
            <person name="Pitluck S."/>
            <person name="Kyrpides N."/>
            <person name="Mavromatis K."/>
            <person name="Ivanova N."/>
            <person name="Mikhailova N."/>
            <person name="Sims D."/>
            <person name="Meinche L."/>
            <person name="Brettin T."/>
            <person name="Detter J.C."/>
            <person name="Han C."/>
            <person name="Larimer F."/>
            <person name="Land M."/>
            <person name="Hauser L."/>
            <person name="Markowitz V."/>
            <person name="Cheng J.-F."/>
            <person name="Hugenholtz P."/>
            <person name="Woyke T."/>
            <person name="Wu D."/>
            <person name="Spring S."/>
            <person name="Klenk H.-P."/>
            <person name="Eisen J.A."/>
        </authorList>
    </citation>
    <scope>NUCLEOTIDE SEQUENCE [LARGE SCALE GENOMIC DNA]</scope>
    <source>
        <strain evidence="10">ATCC 43595 / DSM 2588 / LMG 13176 / NBRC 15968 / NCIMB 11800 / UQM 2034</strain>
    </source>
</reference>
<dbReference type="InterPro" id="IPR012944">
    <property type="entry name" value="SusD_RagB_dom"/>
</dbReference>
<feature type="domain" description="SusD-like N-terminal" evidence="8">
    <location>
        <begin position="21"/>
        <end position="224"/>
    </location>
</feature>
<feature type="signal peptide" evidence="6">
    <location>
        <begin position="1"/>
        <end position="21"/>
    </location>
</feature>